<dbReference type="InterPro" id="IPR023494">
    <property type="entry name" value="Cyt_c_bgen_Ccs1/CcsB/ResB"/>
</dbReference>
<dbReference type="KEGG" id="coe:CP258_09555"/>
<evidence type="ECO:0000313" key="8">
    <source>
        <dbReference type="EMBL" id="AFK17483.1"/>
    </source>
</evidence>
<reference evidence="8 9" key="1">
    <citation type="journal article" date="2013" name="J. Biotechnol.">
        <title>Genome sequence of Corynebacterium pseudotuberculosis biovar equi strain 258 and prediction of antigenic targets to improve biotechnological vaccine production.</title>
        <authorList>
            <person name="Soares S.C."/>
            <person name="Trost E."/>
            <person name="Ramos R.T."/>
            <person name="Carneiro A.R."/>
            <person name="Santos A.R."/>
            <person name="Pinto A.C."/>
            <person name="Barbosa E."/>
            <person name="Aburjaile F."/>
            <person name="Ali A."/>
            <person name="Diniz C.A."/>
            <person name="Hassan S.S."/>
            <person name="Fiaux K."/>
            <person name="Guimaraes L.C."/>
            <person name="Bakhtiar S.M."/>
            <person name="Pereira U."/>
            <person name="Almeida S.S."/>
            <person name="Abreu V.A."/>
            <person name="Rocha F.S."/>
            <person name="Dorella F.A."/>
            <person name="Miyoshi A."/>
            <person name="Silva A."/>
            <person name="Azevedo V."/>
            <person name="Tauch A."/>
        </authorList>
    </citation>
    <scope>NUCLEOTIDE SEQUENCE [LARGE SCALE GENOMIC DNA]</scope>
    <source>
        <strain evidence="8 9">258</strain>
    </source>
</reference>
<dbReference type="RefSeq" id="WP_014523627.1">
    <property type="nucleotide sequence ID" value="NC_017945.3"/>
</dbReference>
<name>A0AAU8PNY3_CORPS</name>
<feature type="transmembrane region" description="Helical" evidence="6">
    <location>
        <begin position="87"/>
        <end position="107"/>
    </location>
</feature>
<feature type="transmembrane region" description="Helical" evidence="6">
    <location>
        <begin position="27"/>
        <end position="47"/>
    </location>
</feature>
<evidence type="ECO:0000256" key="3">
    <source>
        <dbReference type="ARBA" id="ARBA00022748"/>
    </source>
</evidence>
<feature type="transmembrane region" description="Helical" evidence="6">
    <location>
        <begin position="397"/>
        <end position="416"/>
    </location>
</feature>
<accession>A0AAU8PNY3</accession>
<feature type="domain" description="ResB-like" evidence="7">
    <location>
        <begin position="28"/>
        <end position="310"/>
    </location>
</feature>
<dbReference type="AlphaFoldDB" id="A0AAU8PNY3"/>
<dbReference type="Pfam" id="PF05140">
    <property type="entry name" value="ResB"/>
    <property type="match status" value="2"/>
</dbReference>
<gene>
    <name evidence="8" type="ORF">CP258_09555</name>
</gene>
<dbReference type="InterPro" id="IPR007816">
    <property type="entry name" value="ResB-like_domain"/>
</dbReference>
<dbReference type="PANTHER" id="PTHR31566">
    <property type="entry name" value="CYTOCHROME C BIOGENESIS PROTEIN CCS1, CHLOROPLASTIC"/>
    <property type="match status" value="1"/>
</dbReference>
<keyword evidence="5 6" id="KW-0472">Membrane</keyword>
<keyword evidence="2 6" id="KW-0812">Transmembrane</keyword>
<evidence type="ECO:0000256" key="4">
    <source>
        <dbReference type="ARBA" id="ARBA00022989"/>
    </source>
</evidence>
<dbReference type="PANTHER" id="PTHR31566:SF0">
    <property type="entry name" value="CYTOCHROME C BIOGENESIS PROTEIN CCS1, CHLOROPLASTIC"/>
    <property type="match status" value="1"/>
</dbReference>
<proteinExistence type="predicted"/>
<evidence type="ECO:0000256" key="2">
    <source>
        <dbReference type="ARBA" id="ARBA00022692"/>
    </source>
</evidence>
<evidence type="ECO:0000256" key="1">
    <source>
        <dbReference type="ARBA" id="ARBA00004141"/>
    </source>
</evidence>
<evidence type="ECO:0000256" key="6">
    <source>
        <dbReference type="SAM" id="Phobius"/>
    </source>
</evidence>
<organism evidence="8 9">
    <name type="scientific">Corynebacterium pseudotuberculosis 258</name>
    <dbReference type="NCBI Taxonomy" id="1168865"/>
    <lineage>
        <taxon>Bacteria</taxon>
        <taxon>Bacillati</taxon>
        <taxon>Actinomycetota</taxon>
        <taxon>Actinomycetes</taxon>
        <taxon>Mycobacteriales</taxon>
        <taxon>Corynebacteriaceae</taxon>
        <taxon>Corynebacterium</taxon>
    </lineage>
</organism>
<keyword evidence="4 6" id="KW-1133">Transmembrane helix</keyword>
<dbReference type="EMBL" id="CP003540">
    <property type="protein sequence ID" value="AFK17483.1"/>
    <property type="molecule type" value="Genomic_DNA"/>
</dbReference>
<feature type="domain" description="ResB-like" evidence="7">
    <location>
        <begin position="349"/>
        <end position="438"/>
    </location>
</feature>
<protein>
    <submittedName>
        <fullName evidence="8">Cytochrome C biosynthesis protein</fullName>
    </submittedName>
</protein>
<evidence type="ECO:0000259" key="7">
    <source>
        <dbReference type="Pfam" id="PF05140"/>
    </source>
</evidence>
<sequence length="466" mass="51731">MTEKNHYGQVTVSAIFKRVYRILHSKLVGVLIILAMAVLSLVGTLVMQAPVSRRTDPEGYARWLPNAQEKLGGWATVFDYLGFFNMWSSPLFLGITVLLALSIIACTTHRFPELLKKTLHPRIHVSDRFFSNAQYRATIPTKLTTEDSLESVREALKSRRFRIVVDEQDPSRLYADRFRYGPFGTVIAHAAFVIILAAFGVSAFTGFETNLDIAIGEKADAGNNTDFSVEAVSFDDVYDAQGRPTDYVSHLIVRKGSEKVAEQDVRVNTPIVVDGVRFHQASFGVAAAIKVTDDKGTEIAKKAVPLKWKSGDGMNVVGRLDLLDRGLEIIVATPASGQRTSNVGTATIEVYQMSSDKKLGAETVNQGSQAHVGPVNVTFEREQRFTTITVRNDPGTIWMWIGSALLIIGMVMTFGFKHRHIWVRVTDDAIYVASVEQQDTLLDREFRQLIQHISQSSSVNKEGTYA</sequence>
<evidence type="ECO:0000256" key="5">
    <source>
        <dbReference type="ARBA" id="ARBA00023136"/>
    </source>
</evidence>
<evidence type="ECO:0000313" key="9">
    <source>
        <dbReference type="Proteomes" id="UP000006465"/>
    </source>
</evidence>
<dbReference type="GO" id="GO:0017004">
    <property type="term" value="P:cytochrome complex assembly"/>
    <property type="evidence" value="ECO:0007669"/>
    <property type="project" value="UniProtKB-KW"/>
</dbReference>
<keyword evidence="3" id="KW-0201">Cytochrome c-type biogenesis</keyword>
<dbReference type="Proteomes" id="UP000006465">
    <property type="component" value="Chromosome"/>
</dbReference>
<dbReference type="GO" id="GO:0016020">
    <property type="term" value="C:membrane"/>
    <property type="evidence" value="ECO:0007669"/>
    <property type="project" value="UniProtKB-SubCell"/>
</dbReference>
<comment type="subcellular location">
    <subcellularLocation>
        <location evidence="1">Membrane</location>
        <topology evidence="1">Multi-pass membrane protein</topology>
    </subcellularLocation>
</comment>
<feature type="transmembrane region" description="Helical" evidence="6">
    <location>
        <begin position="180"/>
        <end position="204"/>
    </location>
</feature>